<dbReference type="KEGG" id="cpip:CJF12_09345"/>
<proteinExistence type="predicted"/>
<keyword evidence="2" id="KW-1185">Reference proteome</keyword>
<dbReference type="AlphaFoldDB" id="A0A086B622"/>
<comment type="caution">
    <text evidence="1">The sequence shown here is derived from an EMBL/GenBank/DDBJ whole genome shotgun (WGS) entry which is preliminary data.</text>
</comment>
<reference evidence="1 2" key="1">
    <citation type="submission" date="2014-07" db="EMBL/GenBank/DDBJ databases">
        <title>Genome of Chryseobacterium piperi CTM.</title>
        <authorList>
            <person name="Pipes S.E."/>
            <person name="Stropko S.J."/>
            <person name="Newman J.D."/>
        </authorList>
    </citation>
    <scope>NUCLEOTIDE SEQUENCE [LARGE SCALE GENOMIC DNA]</scope>
    <source>
        <strain evidence="1 2">CTM</strain>
    </source>
</reference>
<accession>A0A086B622</accession>
<dbReference type="EMBL" id="JPRJ01000026">
    <property type="protein sequence ID" value="KFF24386.1"/>
    <property type="molecule type" value="Genomic_DNA"/>
</dbReference>
<name>A0A086B622_9FLAO</name>
<dbReference type="eggNOG" id="ENOG5032SA6">
    <property type="taxonomic scope" value="Bacteria"/>
</dbReference>
<gene>
    <name evidence="1" type="ORF">IQ37_13360</name>
</gene>
<evidence type="ECO:0000313" key="2">
    <source>
        <dbReference type="Proteomes" id="UP000028709"/>
    </source>
</evidence>
<evidence type="ECO:0000313" key="1">
    <source>
        <dbReference type="EMBL" id="KFF24386.1"/>
    </source>
</evidence>
<sequence length="234" mass="26483">MVLYSCNENERTDVRQINNDVGTAHANMVNKENDDTDRLLFPGTGNKVSDFVPENFEIQYEAEGDLNEDGFPDHAIVVRKKADTLSSRNVLVLLQNPDKTYRLDAISKKVLPAQYNEAGHKTYNPEQINIGKSELNIQLYDMITNGNLFSKFKYLNNNLVLTYVETYSMAAGGNTALYYEVIKGKLTEEVLHIIKEEPFLNSQTYDLAAQKLLFENASPQEVISKAYQSVAVRD</sequence>
<dbReference type="Proteomes" id="UP000028709">
    <property type="component" value="Unassembled WGS sequence"/>
</dbReference>
<organism evidence="1 2">
    <name type="scientific">Chryseobacterium piperi</name>
    <dbReference type="NCBI Taxonomy" id="558152"/>
    <lineage>
        <taxon>Bacteria</taxon>
        <taxon>Pseudomonadati</taxon>
        <taxon>Bacteroidota</taxon>
        <taxon>Flavobacteriia</taxon>
        <taxon>Flavobacteriales</taxon>
        <taxon>Weeksellaceae</taxon>
        <taxon>Chryseobacterium group</taxon>
        <taxon>Chryseobacterium</taxon>
    </lineage>
</organism>
<protein>
    <submittedName>
        <fullName evidence="1">Uncharacterized protein</fullName>
    </submittedName>
</protein>